<gene>
    <name evidence="2" type="ORF">FSB_LOCUS1750</name>
</gene>
<dbReference type="GO" id="GO:0010089">
    <property type="term" value="P:xylem development"/>
    <property type="evidence" value="ECO:0007669"/>
    <property type="project" value="InterPro"/>
</dbReference>
<evidence type="ECO:0000313" key="2">
    <source>
        <dbReference type="EMBL" id="SPC73868.1"/>
    </source>
</evidence>
<dbReference type="PANTHER" id="PTHR33974:SF2">
    <property type="entry name" value="VASCULAR-RELATED UNKNOWN PROTEIN 1"/>
    <property type="match status" value="1"/>
</dbReference>
<protein>
    <submittedName>
        <fullName evidence="2">Uncharacterized protein</fullName>
    </submittedName>
</protein>
<feature type="compositionally biased region" description="Polar residues" evidence="1">
    <location>
        <begin position="1"/>
        <end position="10"/>
    </location>
</feature>
<dbReference type="InterPro" id="IPR039280">
    <property type="entry name" value="VUP"/>
</dbReference>
<organism evidence="2">
    <name type="scientific">Fagus sylvatica</name>
    <name type="common">Beechnut</name>
    <dbReference type="NCBI Taxonomy" id="28930"/>
    <lineage>
        <taxon>Eukaryota</taxon>
        <taxon>Viridiplantae</taxon>
        <taxon>Streptophyta</taxon>
        <taxon>Embryophyta</taxon>
        <taxon>Tracheophyta</taxon>
        <taxon>Spermatophyta</taxon>
        <taxon>Magnoliopsida</taxon>
        <taxon>eudicotyledons</taxon>
        <taxon>Gunneridae</taxon>
        <taxon>Pentapetalae</taxon>
        <taxon>rosids</taxon>
        <taxon>fabids</taxon>
        <taxon>Fagales</taxon>
        <taxon>Fagaceae</taxon>
        <taxon>Fagus</taxon>
    </lineage>
</organism>
<feature type="region of interest" description="Disordered" evidence="1">
    <location>
        <begin position="85"/>
        <end position="108"/>
    </location>
</feature>
<reference evidence="2" key="1">
    <citation type="submission" date="2018-02" db="EMBL/GenBank/DDBJ databases">
        <authorList>
            <person name="Cohen D.B."/>
            <person name="Kent A.D."/>
        </authorList>
    </citation>
    <scope>NUCLEOTIDE SEQUENCE</scope>
</reference>
<name>A0A2N9EGQ9_FAGSY</name>
<evidence type="ECO:0000256" key="1">
    <source>
        <dbReference type="SAM" id="MobiDB-lite"/>
    </source>
</evidence>
<feature type="region of interest" description="Disordered" evidence="1">
    <location>
        <begin position="1"/>
        <end position="20"/>
    </location>
</feature>
<dbReference type="AlphaFoldDB" id="A0A2N9EGQ9"/>
<dbReference type="PANTHER" id="PTHR33974">
    <property type="entry name" value="VASCULAR-RELATED UNKNOWN PROTEIN 1-RELATED"/>
    <property type="match status" value="1"/>
</dbReference>
<proteinExistence type="predicted"/>
<feature type="compositionally biased region" description="Polar residues" evidence="1">
    <location>
        <begin position="87"/>
        <end position="97"/>
    </location>
</feature>
<sequence>MEKSLSSCMNTKPVVPSKDNCPDEESGWTAYFEDFSNYNREQSFDTSNNSLLSDAASCAAWKISHNNLKIPKKTRTKIISIDDSLEDTASSPVSSPKVSDMSPVAMNPRKVDDDHIISSLGKRNTLEHYPEVLQPDERSEVNYSRENKDCTDLRKRGLCLVPLSKLVNYFG</sequence>
<dbReference type="EMBL" id="OIVN01000080">
    <property type="protein sequence ID" value="SPC73868.1"/>
    <property type="molecule type" value="Genomic_DNA"/>
</dbReference>
<accession>A0A2N9EGQ9</accession>